<comment type="caution">
    <text evidence="1">The sequence shown here is derived from an EMBL/GenBank/DDBJ whole genome shotgun (WGS) entry which is preliminary data.</text>
</comment>
<dbReference type="EMBL" id="CM055760">
    <property type="protein sequence ID" value="KAJ7987240.1"/>
    <property type="molecule type" value="Genomic_DNA"/>
</dbReference>
<sequence>MSTTKDKYEVSKVTRRTMSHPHSAQPSLQHDLTPEFWVGPSGGFRVSSLTSASPCSTFAPSPPGNVTEVPPDRLLPAPPSFLPSWAMSFLGGHLLMAAWFSPSAWSSYL</sequence>
<gene>
    <name evidence="1" type="ORF">DPEC_G00336690</name>
</gene>
<dbReference type="Proteomes" id="UP001157502">
    <property type="component" value="Chromosome 33"/>
</dbReference>
<name>A0ACC2F7M2_DALPE</name>
<reference evidence="1" key="1">
    <citation type="submission" date="2021-05" db="EMBL/GenBank/DDBJ databases">
        <authorList>
            <person name="Pan Q."/>
            <person name="Jouanno E."/>
            <person name="Zahm M."/>
            <person name="Klopp C."/>
            <person name="Cabau C."/>
            <person name="Louis A."/>
            <person name="Berthelot C."/>
            <person name="Parey E."/>
            <person name="Roest Crollius H."/>
            <person name="Montfort J."/>
            <person name="Robinson-Rechavi M."/>
            <person name="Bouchez O."/>
            <person name="Lampietro C."/>
            <person name="Lopez Roques C."/>
            <person name="Donnadieu C."/>
            <person name="Postlethwait J."/>
            <person name="Bobe J."/>
            <person name="Dillon D."/>
            <person name="Chandos A."/>
            <person name="von Hippel F."/>
            <person name="Guiguen Y."/>
        </authorList>
    </citation>
    <scope>NUCLEOTIDE SEQUENCE</scope>
    <source>
        <strain evidence="1">YG-Jan2019</strain>
    </source>
</reference>
<evidence type="ECO:0000313" key="1">
    <source>
        <dbReference type="EMBL" id="KAJ7987240.1"/>
    </source>
</evidence>
<organism evidence="1 2">
    <name type="scientific">Dallia pectoralis</name>
    <name type="common">Alaska blackfish</name>
    <dbReference type="NCBI Taxonomy" id="75939"/>
    <lineage>
        <taxon>Eukaryota</taxon>
        <taxon>Metazoa</taxon>
        <taxon>Chordata</taxon>
        <taxon>Craniata</taxon>
        <taxon>Vertebrata</taxon>
        <taxon>Euteleostomi</taxon>
        <taxon>Actinopterygii</taxon>
        <taxon>Neopterygii</taxon>
        <taxon>Teleostei</taxon>
        <taxon>Protacanthopterygii</taxon>
        <taxon>Esociformes</taxon>
        <taxon>Umbridae</taxon>
        <taxon>Dallia</taxon>
    </lineage>
</organism>
<keyword evidence="2" id="KW-1185">Reference proteome</keyword>
<evidence type="ECO:0000313" key="2">
    <source>
        <dbReference type="Proteomes" id="UP001157502"/>
    </source>
</evidence>
<proteinExistence type="predicted"/>
<protein>
    <submittedName>
        <fullName evidence="1">Uncharacterized protein</fullName>
    </submittedName>
</protein>
<accession>A0ACC2F7M2</accession>